<dbReference type="PANTHER" id="PTHR30151:SF0">
    <property type="entry name" value="ABC TRANSPORTER PERMEASE PROTEIN MJ0413-RELATED"/>
    <property type="match status" value="1"/>
</dbReference>
<evidence type="ECO:0000256" key="7">
    <source>
        <dbReference type="RuleBase" id="RU363032"/>
    </source>
</evidence>
<gene>
    <name evidence="9" type="ORF">JFL75_13680</name>
</gene>
<dbReference type="SUPFAM" id="SSF161098">
    <property type="entry name" value="MetI-like"/>
    <property type="match status" value="1"/>
</dbReference>
<feature type="transmembrane region" description="Helical" evidence="7">
    <location>
        <begin position="9"/>
        <end position="30"/>
    </location>
</feature>
<comment type="subcellular location">
    <subcellularLocation>
        <location evidence="1 7">Cell membrane</location>
        <topology evidence="1 7">Multi-pass membrane protein</topology>
    </subcellularLocation>
</comment>
<protein>
    <submittedName>
        <fullName evidence="9">ABC transporter permease subunit</fullName>
    </submittedName>
</protein>
<evidence type="ECO:0000256" key="5">
    <source>
        <dbReference type="ARBA" id="ARBA00022989"/>
    </source>
</evidence>
<feature type="transmembrane region" description="Helical" evidence="7">
    <location>
        <begin position="124"/>
        <end position="143"/>
    </location>
</feature>
<keyword evidence="3" id="KW-1003">Cell membrane</keyword>
<reference evidence="9" key="1">
    <citation type="submission" date="2021-01" db="EMBL/GenBank/DDBJ databases">
        <title>Description of Breznakiella homolactica.</title>
        <authorList>
            <person name="Song Y."/>
            <person name="Brune A."/>
        </authorList>
    </citation>
    <scope>NUCLEOTIDE SEQUENCE</scope>
    <source>
        <strain evidence="9">RmG30</strain>
    </source>
</reference>
<accession>A0A7T7XKM3</accession>
<dbReference type="InterPro" id="IPR000515">
    <property type="entry name" value="MetI-like"/>
</dbReference>
<dbReference type="Proteomes" id="UP000595917">
    <property type="component" value="Chromosome"/>
</dbReference>
<comment type="similarity">
    <text evidence="7">Belongs to the binding-protein-dependent transport system permease family.</text>
</comment>
<dbReference type="Gene3D" id="1.10.3720.10">
    <property type="entry name" value="MetI-like"/>
    <property type="match status" value="1"/>
</dbReference>
<dbReference type="CDD" id="cd06261">
    <property type="entry name" value="TM_PBP2"/>
    <property type="match status" value="1"/>
</dbReference>
<dbReference type="PANTHER" id="PTHR30151">
    <property type="entry name" value="ALKANE SULFONATE ABC TRANSPORTER-RELATED, MEMBRANE SUBUNIT"/>
    <property type="match status" value="1"/>
</dbReference>
<evidence type="ECO:0000256" key="1">
    <source>
        <dbReference type="ARBA" id="ARBA00004651"/>
    </source>
</evidence>
<dbReference type="EMBL" id="CP067089">
    <property type="protein sequence ID" value="QQO07988.1"/>
    <property type="molecule type" value="Genomic_DNA"/>
</dbReference>
<organism evidence="9 10">
    <name type="scientific">Breznakiella homolactica</name>
    <dbReference type="NCBI Taxonomy" id="2798577"/>
    <lineage>
        <taxon>Bacteria</taxon>
        <taxon>Pseudomonadati</taxon>
        <taxon>Spirochaetota</taxon>
        <taxon>Spirochaetia</taxon>
        <taxon>Spirochaetales</taxon>
        <taxon>Breznakiellaceae</taxon>
        <taxon>Breznakiella</taxon>
    </lineage>
</organism>
<evidence type="ECO:0000256" key="2">
    <source>
        <dbReference type="ARBA" id="ARBA00022448"/>
    </source>
</evidence>
<keyword evidence="5 7" id="KW-1133">Transmembrane helix</keyword>
<proteinExistence type="inferred from homology"/>
<keyword evidence="6 7" id="KW-0472">Membrane</keyword>
<keyword evidence="10" id="KW-1185">Reference proteome</keyword>
<evidence type="ECO:0000259" key="8">
    <source>
        <dbReference type="PROSITE" id="PS50928"/>
    </source>
</evidence>
<evidence type="ECO:0000256" key="3">
    <source>
        <dbReference type="ARBA" id="ARBA00022475"/>
    </source>
</evidence>
<keyword evidence="2 7" id="KW-0813">Transport</keyword>
<evidence type="ECO:0000313" key="9">
    <source>
        <dbReference type="EMBL" id="QQO07988.1"/>
    </source>
</evidence>
<feature type="transmembrane region" description="Helical" evidence="7">
    <location>
        <begin position="164"/>
        <end position="181"/>
    </location>
</feature>
<feature type="transmembrane region" description="Helical" evidence="7">
    <location>
        <begin position="66"/>
        <end position="86"/>
    </location>
</feature>
<name>A0A7T7XKM3_9SPIR</name>
<evidence type="ECO:0000256" key="4">
    <source>
        <dbReference type="ARBA" id="ARBA00022692"/>
    </source>
</evidence>
<dbReference type="InterPro" id="IPR035906">
    <property type="entry name" value="MetI-like_sf"/>
</dbReference>
<feature type="transmembrane region" description="Helical" evidence="7">
    <location>
        <begin position="221"/>
        <end position="239"/>
    </location>
</feature>
<dbReference type="AlphaFoldDB" id="A0A7T7XKM3"/>
<evidence type="ECO:0000256" key="6">
    <source>
        <dbReference type="ARBA" id="ARBA00023136"/>
    </source>
</evidence>
<dbReference type="Pfam" id="PF00528">
    <property type="entry name" value="BPD_transp_1"/>
    <property type="match status" value="1"/>
</dbReference>
<feature type="transmembrane region" description="Helical" evidence="7">
    <location>
        <begin position="98"/>
        <end position="118"/>
    </location>
</feature>
<feature type="domain" description="ABC transmembrane type-1" evidence="8">
    <location>
        <begin position="59"/>
        <end position="247"/>
    </location>
</feature>
<keyword evidence="4 7" id="KW-0812">Transmembrane</keyword>
<dbReference type="GO" id="GO:0005886">
    <property type="term" value="C:plasma membrane"/>
    <property type="evidence" value="ECO:0007669"/>
    <property type="project" value="UniProtKB-SubCell"/>
</dbReference>
<dbReference type="KEGG" id="bhc:JFL75_13680"/>
<dbReference type="GO" id="GO:0055085">
    <property type="term" value="P:transmembrane transport"/>
    <property type="evidence" value="ECO:0007669"/>
    <property type="project" value="InterPro"/>
</dbReference>
<dbReference type="RefSeq" id="WP_215625294.1">
    <property type="nucleotide sequence ID" value="NZ_CP067089.2"/>
</dbReference>
<evidence type="ECO:0000313" key="10">
    <source>
        <dbReference type="Proteomes" id="UP000595917"/>
    </source>
</evidence>
<sequence>MGEKKNTSLLWVGIGVAVLVLFWQIASVIAGSDLLLPGPVPVIRRLAALAVTEPFLSALGFTFLRVMWGIILSAPLGVIVGVAAGLDRRVSAFVRPFFSVVSATPVMSVILIAFLWFGQERTPVFTAFLMVFPVMVANTIEGIKSVDPGLREVFRIYGMSRRKTLTGLYIPSILPFLLAGLRSSLSLCWKVVVAAEVIVQPFRALGTGMQQAKAQLETPELFAWTAATVIAAACTEFILSRLLSLLKIRGAAV</sequence>
<dbReference type="PROSITE" id="PS50928">
    <property type="entry name" value="ABC_TM1"/>
    <property type="match status" value="1"/>
</dbReference>